<name>A0AAV4Y6B0_CAEEX</name>
<feature type="compositionally biased region" description="Basic and acidic residues" evidence="1">
    <location>
        <begin position="1"/>
        <end position="29"/>
    </location>
</feature>
<feature type="region of interest" description="Disordered" evidence="1">
    <location>
        <begin position="1"/>
        <end position="33"/>
    </location>
</feature>
<evidence type="ECO:0000313" key="2">
    <source>
        <dbReference type="EMBL" id="GIZ01750.1"/>
    </source>
</evidence>
<keyword evidence="3" id="KW-1185">Reference proteome</keyword>
<sequence>MRELHQRYKATEPQEQPERRLEQTCDQKQKNSTKGCWNNSLYVTGQLQRLKYQVNLKECQRIRLRRLATTETREQREKTGTNTCSYVEARVAEKKKNTKGHWNASA</sequence>
<evidence type="ECO:0000313" key="3">
    <source>
        <dbReference type="Proteomes" id="UP001054945"/>
    </source>
</evidence>
<dbReference type="Proteomes" id="UP001054945">
    <property type="component" value="Unassembled WGS sequence"/>
</dbReference>
<evidence type="ECO:0000256" key="1">
    <source>
        <dbReference type="SAM" id="MobiDB-lite"/>
    </source>
</evidence>
<proteinExistence type="predicted"/>
<dbReference type="EMBL" id="BPLR01018716">
    <property type="protein sequence ID" value="GIZ01750.1"/>
    <property type="molecule type" value="Genomic_DNA"/>
</dbReference>
<dbReference type="AlphaFoldDB" id="A0AAV4Y6B0"/>
<accession>A0AAV4Y6B0</accession>
<comment type="caution">
    <text evidence="2">The sequence shown here is derived from an EMBL/GenBank/DDBJ whole genome shotgun (WGS) entry which is preliminary data.</text>
</comment>
<protein>
    <submittedName>
        <fullName evidence="2">Uncharacterized protein</fullName>
    </submittedName>
</protein>
<gene>
    <name evidence="2" type="ORF">CEXT_173431</name>
</gene>
<reference evidence="2 3" key="1">
    <citation type="submission" date="2021-06" db="EMBL/GenBank/DDBJ databases">
        <title>Caerostris extrusa draft genome.</title>
        <authorList>
            <person name="Kono N."/>
            <person name="Arakawa K."/>
        </authorList>
    </citation>
    <scope>NUCLEOTIDE SEQUENCE [LARGE SCALE GENOMIC DNA]</scope>
</reference>
<organism evidence="2 3">
    <name type="scientific">Caerostris extrusa</name>
    <name type="common">Bark spider</name>
    <name type="synonym">Caerostris bankana</name>
    <dbReference type="NCBI Taxonomy" id="172846"/>
    <lineage>
        <taxon>Eukaryota</taxon>
        <taxon>Metazoa</taxon>
        <taxon>Ecdysozoa</taxon>
        <taxon>Arthropoda</taxon>
        <taxon>Chelicerata</taxon>
        <taxon>Arachnida</taxon>
        <taxon>Araneae</taxon>
        <taxon>Araneomorphae</taxon>
        <taxon>Entelegynae</taxon>
        <taxon>Araneoidea</taxon>
        <taxon>Araneidae</taxon>
        <taxon>Caerostris</taxon>
    </lineage>
</organism>